<protein>
    <submittedName>
        <fullName evidence="1">Uncharacterized protein</fullName>
    </submittedName>
</protein>
<dbReference type="STRING" id="1436961.SAMN05421739_106149"/>
<dbReference type="OrthoDB" id="853612at2"/>
<dbReference type="RefSeq" id="WP_092104124.1">
    <property type="nucleotide sequence ID" value="NZ_FOOT01000006.1"/>
</dbReference>
<dbReference type="EMBL" id="FOOT01000006">
    <property type="protein sequence ID" value="SFH14915.1"/>
    <property type="molecule type" value="Genomic_DNA"/>
</dbReference>
<organism evidence="1 2">
    <name type="scientific">Pontibacter chinhatensis</name>
    <dbReference type="NCBI Taxonomy" id="1436961"/>
    <lineage>
        <taxon>Bacteria</taxon>
        <taxon>Pseudomonadati</taxon>
        <taxon>Bacteroidota</taxon>
        <taxon>Cytophagia</taxon>
        <taxon>Cytophagales</taxon>
        <taxon>Hymenobacteraceae</taxon>
        <taxon>Pontibacter</taxon>
    </lineage>
</organism>
<sequence>MKGYLLLFLSTTLLLFSLPKGSMLNGTISTEQGTVKKKCAAGVLKRPCTRKCLRHQTHSEKRETGTVLTDCSQTYIAVLNVGQQPLLLPLSSAFVSTLSSIRKPLSPYLKIEPDPPQIA</sequence>
<accession>A0A1I2XNF3</accession>
<dbReference type="Proteomes" id="UP000198724">
    <property type="component" value="Unassembled WGS sequence"/>
</dbReference>
<evidence type="ECO:0000313" key="1">
    <source>
        <dbReference type="EMBL" id="SFH14915.1"/>
    </source>
</evidence>
<gene>
    <name evidence="1" type="ORF">SAMN05421739_106149</name>
</gene>
<name>A0A1I2XNF3_9BACT</name>
<evidence type="ECO:0000313" key="2">
    <source>
        <dbReference type="Proteomes" id="UP000198724"/>
    </source>
</evidence>
<dbReference type="AlphaFoldDB" id="A0A1I2XNF3"/>
<keyword evidence="2" id="KW-1185">Reference proteome</keyword>
<proteinExistence type="predicted"/>
<reference evidence="2" key="1">
    <citation type="submission" date="2016-10" db="EMBL/GenBank/DDBJ databases">
        <authorList>
            <person name="Varghese N."/>
            <person name="Submissions S."/>
        </authorList>
    </citation>
    <scope>NUCLEOTIDE SEQUENCE [LARGE SCALE GENOMIC DNA]</scope>
    <source>
        <strain evidence="2">LP51</strain>
    </source>
</reference>